<organism evidence="9 10">
    <name type="scientific">Sanguibacter keddieii (strain ATCC 51767 / DSM 10542 / NCFB 3025 / ST-74)</name>
    <dbReference type="NCBI Taxonomy" id="446469"/>
    <lineage>
        <taxon>Bacteria</taxon>
        <taxon>Bacillati</taxon>
        <taxon>Actinomycetota</taxon>
        <taxon>Actinomycetes</taxon>
        <taxon>Micrococcales</taxon>
        <taxon>Sanguibacteraceae</taxon>
        <taxon>Sanguibacter</taxon>
    </lineage>
</organism>
<dbReference type="Pfam" id="PF04542">
    <property type="entry name" value="Sigma70_r2"/>
    <property type="match status" value="1"/>
</dbReference>
<dbReference type="STRING" id="446469.Sked_32800"/>
<protein>
    <submittedName>
        <fullName evidence="9">RNA polymerase sigma factor, sigma-70 family</fullName>
    </submittedName>
</protein>
<feature type="compositionally biased region" description="Low complexity" evidence="6">
    <location>
        <begin position="192"/>
        <end position="212"/>
    </location>
</feature>
<dbReference type="SUPFAM" id="SSF88659">
    <property type="entry name" value="Sigma3 and sigma4 domains of RNA polymerase sigma factors"/>
    <property type="match status" value="1"/>
</dbReference>
<feature type="region of interest" description="Disordered" evidence="6">
    <location>
        <begin position="166"/>
        <end position="212"/>
    </location>
</feature>
<dbReference type="InterPro" id="IPR014284">
    <property type="entry name" value="RNA_pol_sigma-70_dom"/>
</dbReference>
<dbReference type="SMR" id="D1BDV4"/>
<evidence type="ECO:0000256" key="4">
    <source>
        <dbReference type="ARBA" id="ARBA00023125"/>
    </source>
</evidence>
<gene>
    <name evidence="9" type="ordered locus">Sked_32800</name>
</gene>
<dbReference type="InterPro" id="IPR013249">
    <property type="entry name" value="RNA_pol_sigma70_r4_t2"/>
</dbReference>
<dbReference type="EMBL" id="CP001819">
    <property type="protein sequence ID" value="ACZ23175.1"/>
    <property type="molecule type" value="Genomic_DNA"/>
</dbReference>
<evidence type="ECO:0000313" key="9">
    <source>
        <dbReference type="EMBL" id="ACZ23175.1"/>
    </source>
</evidence>
<dbReference type="Proteomes" id="UP000000322">
    <property type="component" value="Chromosome"/>
</dbReference>
<name>D1BDV4_SANKS</name>
<dbReference type="InterPro" id="IPR013324">
    <property type="entry name" value="RNA_pol_sigma_r3/r4-like"/>
</dbReference>
<evidence type="ECO:0000256" key="3">
    <source>
        <dbReference type="ARBA" id="ARBA00023082"/>
    </source>
</evidence>
<dbReference type="Gene3D" id="1.10.1740.10">
    <property type="match status" value="1"/>
</dbReference>
<evidence type="ECO:0000313" key="10">
    <source>
        <dbReference type="Proteomes" id="UP000000322"/>
    </source>
</evidence>
<dbReference type="OrthoDB" id="3688906at2"/>
<dbReference type="RefSeq" id="WP_012868243.1">
    <property type="nucleotide sequence ID" value="NC_013521.1"/>
</dbReference>
<evidence type="ECO:0000256" key="2">
    <source>
        <dbReference type="ARBA" id="ARBA00023015"/>
    </source>
</evidence>
<dbReference type="GO" id="GO:0006352">
    <property type="term" value="P:DNA-templated transcription initiation"/>
    <property type="evidence" value="ECO:0007669"/>
    <property type="project" value="InterPro"/>
</dbReference>
<dbReference type="PANTHER" id="PTHR43133:SF50">
    <property type="entry name" value="ECF RNA POLYMERASE SIGMA FACTOR SIGM"/>
    <property type="match status" value="1"/>
</dbReference>
<keyword evidence="10" id="KW-1185">Reference proteome</keyword>
<keyword evidence="4" id="KW-0238">DNA-binding</keyword>
<keyword evidence="5" id="KW-0804">Transcription</keyword>
<evidence type="ECO:0000259" key="7">
    <source>
        <dbReference type="Pfam" id="PF04542"/>
    </source>
</evidence>
<dbReference type="PANTHER" id="PTHR43133">
    <property type="entry name" value="RNA POLYMERASE ECF-TYPE SIGMA FACTO"/>
    <property type="match status" value="1"/>
</dbReference>
<dbReference type="HOGENOM" id="CLU_047691_15_5_11"/>
<dbReference type="AlphaFoldDB" id="D1BDV4"/>
<dbReference type="KEGG" id="ske:Sked_32800"/>
<dbReference type="InterPro" id="IPR039425">
    <property type="entry name" value="RNA_pol_sigma-70-like"/>
</dbReference>
<evidence type="ECO:0000259" key="8">
    <source>
        <dbReference type="Pfam" id="PF08281"/>
    </source>
</evidence>
<feature type="domain" description="RNA polymerase sigma-70 region 2" evidence="7">
    <location>
        <begin position="11"/>
        <end position="77"/>
    </location>
</feature>
<dbReference type="InterPro" id="IPR036388">
    <property type="entry name" value="WH-like_DNA-bd_sf"/>
</dbReference>
<dbReference type="SUPFAM" id="SSF88946">
    <property type="entry name" value="Sigma2 domain of RNA polymerase sigma factors"/>
    <property type="match status" value="1"/>
</dbReference>
<comment type="similarity">
    <text evidence="1">Belongs to the sigma-70 factor family. ECF subfamily.</text>
</comment>
<keyword evidence="3" id="KW-0731">Sigma factor</keyword>
<dbReference type="InterPro" id="IPR007627">
    <property type="entry name" value="RNA_pol_sigma70_r2"/>
</dbReference>
<keyword evidence="2" id="KW-0805">Transcription regulation</keyword>
<dbReference type="InterPro" id="IPR013325">
    <property type="entry name" value="RNA_pol_sigma_r2"/>
</dbReference>
<feature type="domain" description="RNA polymerase sigma factor 70 region 4 type 2" evidence="8">
    <location>
        <begin position="103"/>
        <end position="150"/>
    </location>
</feature>
<dbReference type="Gene3D" id="1.10.10.10">
    <property type="entry name" value="Winged helix-like DNA-binding domain superfamily/Winged helix DNA-binding domain"/>
    <property type="match status" value="1"/>
</dbReference>
<dbReference type="Pfam" id="PF08281">
    <property type="entry name" value="Sigma70_r4_2"/>
    <property type="match status" value="1"/>
</dbReference>
<dbReference type="eggNOG" id="COG1595">
    <property type="taxonomic scope" value="Bacteria"/>
</dbReference>
<reference evidence="9 10" key="1">
    <citation type="journal article" date="2009" name="Stand. Genomic Sci.">
        <title>Complete genome sequence of Sanguibacter keddieii type strain (ST-74).</title>
        <authorList>
            <person name="Ivanova N."/>
            <person name="Sikorski J."/>
            <person name="Sims D."/>
            <person name="Brettin T."/>
            <person name="Detter J.C."/>
            <person name="Han C."/>
            <person name="Lapidus A."/>
            <person name="Copeland A."/>
            <person name="Glavina Del Rio T."/>
            <person name="Nolan M."/>
            <person name="Chen F."/>
            <person name="Lucas S."/>
            <person name="Tice H."/>
            <person name="Cheng J.F."/>
            <person name="Bruce D."/>
            <person name="Goodwin L."/>
            <person name="Pitluck S."/>
            <person name="Pati A."/>
            <person name="Mavromatis K."/>
            <person name="Chen A."/>
            <person name="Palaniappan K."/>
            <person name="D'haeseleer P."/>
            <person name="Chain P."/>
            <person name="Bristow J."/>
            <person name="Eisen J.A."/>
            <person name="Markowitz V."/>
            <person name="Hugenholtz P."/>
            <person name="Goker M."/>
            <person name="Pukall R."/>
            <person name="Klenk H.P."/>
            <person name="Kyrpides N.C."/>
        </authorList>
    </citation>
    <scope>NUCLEOTIDE SEQUENCE [LARGE SCALE GENOMIC DNA]</scope>
    <source>
        <strain evidence="10">ATCC 51767 / DSM 10542 / NCFB 3025 / ST-74</strain>
    </source>
</reference>
<evidence type="ECO:0000256" key="1">
    <source>
        <dbReference type="ARBA" id="ARBA00010641"/>
    </source>
</evidence>
<dbReference type="CDD" id="cd06171">
    <property type="entry name" value="Sigma70_r4"/>
    <property type="match status" value="1"/>
</dbReference>
<dbReference type="GO" id="GO:0016987">
    <property type="term" value="F:sigma factor activity"/>
    <property type="evidence" value="ECO:0007669"/>
    <property type="project" value="UniProtKB-KW"/>
</dbReference>
<accession>D1BDV4</accession>
<evidence type="ECO:0000256" key="6">
    <source>
        <dbReference type="SAM" id="MobiDB-lite"/>
    </source>
</evidence>
<sequence>MPEWHDELSTLVHERHRALVGYAYLLCGRSKEAEDLVQDALVKTYSRKSTPEPGGAEAYVRRAILTIYLDGYRRKQRWSGVRHLVGRSERAEEHSGAVADHVDVATALDALTARQRSAVVLRYYEDLTVPQVAEQMGCSVGTVKRHLFDAHAVLKGHLGEIAPLEPDETVDRFRPPSAAEALRAAPRPSGSPPTDAAPPSSAPSTTTPGSPS</sequence>
<dbReference type="GO" id="GO:0003677">
    <property type="term" value="F:DNA binding"/>
    <property type="evidence" value="ECO:0007669"/>
    <property type="project" value="UniProtKB-KW"/>
</dbReference>
<proteinExistence type="inferred from homology"/>
<dbReference type="NCBIfam" id="TIGR02937">
    <property type="entry name" value="sigma70-ECF"/>
    <property type="match status" value="1"/>
</dbReference>
<evidence type="ECO:0000256" key="5">
    <source>
        <dbReference type="ARBA" id="ARBA00023163"/>
    </source>
</evidence>